<dbReference type="Pfam" id="PF13349">
    <property type="entry name" value="DUF4097"/>
    <property type="match status" value="1"/>
</dbReference>
<dbReference type="InterPro" id="IPR025164">
    <property type="entry name" value="Toastrack_DUF4097"/>
</dbReference>
<dbReference type="RefSeq" id="WP_283346767.1">
    <property type="nucleotide sequence ID" value="NZ_JASHIF010000031.1"/>
</dbReference>
<feature type="domain" description="Signal transduction histidine kinase internal region" evidence="3">
    <location>
        <begin position="536"/>
        <end position="615"/>
    </location>
</feature>
<dbReference type="InterPro" id="IPR010559">
    <property type="entry name" value="Sig_transdc_His_kin_internal"/>
</dbReference>
<comment type="caution">
    <text evidence="5">The sequence shown here is derived from an EMBL/GenBank/DDBJ whole genome shotgun (WGS) entry which is preliminary data.</text>
</comment>
<dbReference type="EMBL" id="JASHIF010000031">
    <property type="protein sequence ID" value="MDI9862525.1"/>
    <property type="molecule type" value="Genomic_DNA"/>
</dbReference>
<dbReference type="PANTHER" id="PTHR34220">
    <property type="entry name" value="SENSOR HISTIDINE KINASE YPDA"/>
    <property type="match status" value="1"/>
</dbReference>
<keyword evidence="2" id="KW-1133">Transmembrane helix</keyword>
<proteinExistence type="predicted"/>
<organism evidence="5 6">
    <name type="scientific">Flectobacillus roseus</name>
    <dbReference type="NCBI Taxonomy" id="502259"/>
    <lineage>
        <taxon>Bacteria</taxon>
        <taxon>Pseudomonadati</taxon>
        <taxon>Bacteroidota</taxon>
        <taxon>Cytophagia</taxon>
        <taxon>Cytophagales</taxon>
        <taxon>Flectobacillaceae</taxon>
        <taxon>Flectobacillus</taxon>
    </lineage>
</organism>
<feature type="region of interest" description="Disordered" evidence="1">
    <location>
        <begin position="328"/>
        <end position="351"/>
    </location>
</feature>
<feature type="domain" description="DUF4097" evidence="4">
    <location>
        <begin position="67"/>
        <end position="323"/>
    </location>
</feature>
<evidence type="ECO:0000313" key="5">
    <source>
        <dbReference type="EMBL" id="MDI9862525.1"/>
    </source>
</evidence>
<evidence type="ECO:0000313" key="6">
    <source>
        <dbReference type="Proteomes" id="UP001236507"/>
    </source>
</evidence>
<dbReference type="Pfam" id="PF06580">
    <property type="entry name" value="His_kinase"/>
    <property type="match status" value="1"/>
</dbReference>
<dbReference type="InterPro" id="IPR050640">
    <property type="entry name" value="Bact_2-comp_sensor_kinase"/>
</dbReference>
<feature type="transmembrane region" description="Helical" evidence="2">
    <location>
        <begin position="387"/>
        <end position="407"/>
    </location>
</feature>
<evidence type="ECO:0000256" key="1">
    <source>
        <dbReference type="SAM" id="MobiDB-lite"/>
    </source>
</evidence>
<keyword evidence="5" id="KW-0808">Transferase</keyword>
<reference evidence="5 6" key="1">
    <citation type="submission" date="2023-05" db="EMBL/GenBank/DDBJ databases">
        <title>Novel species of genus Flectobacillus isolated from stream in China.</title>
        <authorList>
            <person name="Lu H."/>
        </authorList>
    </citation>
    <scope>NUCLEOTIDE SEQUENCE [LARGE SCALE GENOMIC DNA]</scope>
    <source>
        <strain evidence="5 6">KCTC 42575</strain>
    </source>
</reference>
<accession>A0ABT6YG78</accession>
<feature type="transmembrane region" description="Helical" evidence="2">
    <location>
        <begin position="489"/>
        <end position="510"/>
    </location>
</feature>
<name>A0ABT6YG78_9BACT</name>
<dbReference type="InterPro" id="IPR036890">
    <property type="entry name" value="HATPase_C_sf"/>
</dbReference>
<dbReference type="SUPFAM" id="SSF55874">
    <property type="entry name" value="ATPase domain of HSP90 chaperone/DNA topoisomerase II/histidine kinase"/>
    <property type="match status" value="1"/>
</dbReference>
<dbReference type="GO" id="GO:0016301">
    <property type="term" value="F:kinase activity"/>
    <property type="evidence" value="ECO:0007669"/>
    <property type="project" value="UniProtKB-KW"/>
</dbReference>
<gene>
    <name evidence="5" type="ORF">QM524_25090</name>
</gene>
<keyword evidence="6" id="KW-1185">Reference proteome</keyword>
<evidence type="ECO:0000256" key="2">
    <source>
        <dbReference type="SAM" id="Phobius"/>
    </source>
</evidence>
<dbReference type="Proteomes" id="UP001236507">
    <property type="component" value="Unassembled WGS sequence"/>
</dbReference>
<keyword evidence="2" id="KW-0472">Membrane</keyword>
<dbReference type="Gene3D" id="3.30.565.10">
    <property type="entry name" value="Histidine kinase-like ATPase, C-terminal domain"/>
    <property type="match status" value="1"/>
</dbReference>
<sequence length="721" mass="80713">MNNKPTFEKTFEAESINTLDLQNFTGNLELIAHDDNTIKVEIYASVRSIFTFFIYSDPLLEFDHDTHDLRFEQSGDTFSIYAKPRYFNVFNWFNFQSTSFRIYIPHRLNSQTKTFGGDVSLKGIGGNHFFETWGGKILAQSTKGNLKGKTMGGKIELISCQGDIDVSTMGGNIYVANNQANIRLDTKGGNLLVQNHKGSINGSSWGGKIEAFGVEGSFECHTLGGNIRLNDIHGNIGVSTKGGNISADIQSPSQYAWFDTSGGNIKISMPLNQPMNLDVSGSRIQVPPLADFKGLMTNDIIHGTILGGGPTVSVKTLGGKIKIRENNQPFEPIRPTDSSFKDGSTKPNINLEKKPVENTQSTFSTPSNHFEMVDSPKPFSLKPPYDLGFSIIFCLLVGYGITSIAYFTLEILGKWQIDFSAIQPDMVLLTTAAGFSATLACYIFLTFIEPKIPLDEVKFLPLMGCAFASSEILQWSILRTNVWAYSVPMAIYFYMALPAFISWAFLYYWFQHRNINRKISEKEYQLLNLEKLKSKAQLDALEAKINPHFLYNALNSIAGLIHEQPNQAEEMTIQLSKLFRYTTGRTEESFHSLFDELEIIRAYLSIEEVRFGHRLSYAINCDESLFSQQIPRFLLQPLVENAIKHGISKIAENGVIEINIKQANDLLTIQIHDNGPSFSETLGGGFGLRSVKEKLKLLYGNKASLELKNNPKIIEIVIMNR</sequence>
<keyword evidence="5" id="KW-0418">Kinase</keyword>
<dbReference type="PANTHER" id="PTHR34220:SF7">
    <property type="entry name" value="SENSOR HISTIDINE KINASE YPDA"/>
    <property type="match status" value="1"/>
</dbReference>
<evidence type="ECO:0000259" key="3">
    <source>
        <dbReference type="Pfam" id="PF06580"/>
    </source>
</evidence>
<keyword evidence="2" id="KW-0812">Transmembrane</keyword>
<protein>
    <submittedName>
        <fullName evidence="5">Histidine kinase</fullName>
    </submittedName>
</protein>
<evidence type="ECO:0000259" key="4">
    <source>
        <dbReference type="Pfam" id="PF13349"/>
    </source>
</evidence>
<feature type="transmembrane region" description="Helical" evidence="2">
    <location>
        <begin position="427"/>
        <end position="447"/>
    </location>
</feature>